<dbReference type="HOGENOM" id="CLU_2162975_0_0_1"/>
<dbReference type="EMBL" id="PSQE01000008">
    <property type="protein sequence ID" value="RHN42870.1"/>
    <property type="molecule type" value="Genomic_DNA"/>
</dbReference>
<dbReference type="AlphaFoldDB" id="A0A072TTD1"/>
<accession>A0A072TTD1</accession>
<dbReference type="EMBL" id="CM001224">
    <property type="protein sequence ID" value="KEH20774.1"/>
    <property type="molecule type" value="Genomic_DNA"/>
</dbReference>
<evidence type="ECO:0000313" key="3">
    <source>
        <dbReference type="EMBL" id="RHN42870.1"/>
    </source>
</evidence>
<name>A0A072TTD1_MEDTR</name>
<gene>
    <name evidence="2" type="ordered locus">MTR_8g089825</name>
    <name evidence="3" type="ORF">MtrunA17_Chr8g0381621</name>
</gene>
<feature type="region of interest" description="Disordered" evidence="1">
    <location>
        <begin position="53"/>
        <end position="74"/>
    </location>
</feature>
<dbReference type="EnsemblPlants" id="KEH20774">
    <property type="protein sequence ID" value="KEH20774"/>
    <property type="gene ID" value="MTR_8g089825"/>
</dbReference>
<dbReference type="Proteomes" id="UP000002051">
    <property type="component" value="Chromosome 8"/>
</dbReference>
<feature type="compositionally biased region" description="Basic and acidic residues" evidence="1">
    <location>
        <begin position="53"/>
        <end position="65"/>
    </location>
</feature>
<evidence type="ECO:0000256" key="1">
    <source>
        <dbReference type="SAM" id="MobiDB-lite"/>
    </source>
</evidence>
<reference evidence="4" key="3">
    <citation type="submission" date="2015-04" db="UniProtKB">
        <authorList>
            <consortium name="EnsemblPlants"/>
        </authorList>
    </citation>
    <scope>IDENTIFICATION</scope>
    <source>
        <strain evidence="4">cv. Jemalong A17</strain>
    </source>
</reference>
<protein>
    <submittedName>
        <fullName evidence="2 4">Uncharacterized protein</fullName>
    </submittedName>
</protein>
<keyword evidence="5" id="KW-1185">Reference proteome</keyword>
<reference evidence="2 5" key="1">
    <citation type="journal article" date="2011" name="Nature">
        <title>The Medicago genome provides insight into the evolution of rhizobial symbioses.</title>
        <authorList>
            <person name="Young N.D."/>
            <person name="Debelle F."/>
            <person name="Oldroyd G.E."/>
            <person name="Geurts R."/>
            <person name="Cannon S.B."/>
            <person name="Udvardi M.K."/>
            <person name="Benedito V.A."/>
            <person name="Mayer K.F."/>
            <person name="Gouzy J."/>
            <person name="Schoof H."/>
            <person name="Van de Peer Y."/>
            <person name="Proost S."/>
            <person name="Cook D.R."/>
            <person name="Meyers B.C."/>
            <person name="Spannagl M."/>
            <person name="Cheung F."/>
            <person name="De Mita S."/>
            <person name="Krishnakumar V."/>
            <person name="Gundlach H."/>
            <person name="Zhou S."/>
            <person name="Mudge J."/>
            <person name="Bharti A.K."/>
            <person name="Murray J.D."/>
            <person name="Naoumkina M.A."/>
            <person name="Rosen B."/>
            <person name="Silverstein K.A."/>
            <person name="Tang H."/>
            <person name="Rombauts S."/>
            <person name="Zhao P.X."/>
            <person name="Zhou P."/>
            <person name="Barbe V."/>
            <person name="Bardou P."/>
            <person name="Bechner M."/>
            <person name="Bellec A."/>
            <person name="Berger A."/>
            <person name="Berges H."/>
            <person name="Bidwell S."/>
            <person name="Bisseling T."/>
            <person name="Choisne N."/>
            <person name="Couloux A."/>
            <person name="Denny R."/>
            <person name="Deshpande S."/>
            <person name="Dai X."/>
            <person name="Doyle J.J."/>
            <person name="Dudez A.M."/>
            <person name="Farmer A.D."/>
            <person name="Fouteau S."/>
            <person name="Franken C."/>
            <person name="Gibelin C."/>
            <person name="Gish J."/>
            <person name="Goldstein S."/>
            <person name="Gonzalez A.J."/>
            <person name="Green P.J."/>
            <person name="Hallab A."/>
            <person name="Hartog M."/>
            <person name="Hua A."/>
            <person name="Humphray S.J."/>
            <person name="Jeong D.H."/>
            <person name="Jing Y."/>
            <person name="Jocker A."/>
            <person name="Kenton S.M."/>
            <person name="Kim D.J."/>
            <person name="Klee K."/>
            <person name="Lai H."/>
            <person name="Lang C."/>
            <person name="Lin S."/>
            <person name="Macmil S.L."/>
            <person name="Magdelenat G."/>
            <person name="Matthews L."/>
            <person name="McCorrison J."/>
            <person name="Monaghan E.L."/>
            <person name="Mun J.H."/>
            <person name="Najar F.Z."/>
            <person name="Nicholson C."/>
            <person name="Noirot C."/>
            <person name="O'Bleness M."/>
            <person name="Paule C.R."/>
            <person name="Poulain J."/>
            <person name="Prion F."/>
            <person name="Qin B."/>
            <person name="Qu C."/>
            <person name="Retzel E.F."/>
            <person name="Riddle C."/>
            <person name="Sallet E."/>
            <person name="Samain S."/>
            <person name="Samson N."/>
            <person name="Sanders I."/>
            <person name="Saurat O."/>
            <person name="Scarpelli C."/>
            <person name="Schiex T."/>
            <person name="Segurens B."/>
            <person name="Severin A.J."/>
            <person name="Sherrier D.J."/>
            <person name="Shi R."/>
            <person name="Sims S."/>
            <person name="Singer S.R."/>
            <person name="Sinharoy S."/>
            <person name="Sterck L."/>
            <person name="Viollet A."/>
            <person name="Wang B.B."/>
            <person name="Wang K."/>
            <person name="Wang M."/>
            <person name="Wang X."/>
            <person name="Warfsmann J."/>
            <person name="Weissenbach J."/>
            <person name="White D.D."/>
            <person name="White J.D."/>
            <person name="Wiley G.B."/>
            <person name="Wincker P."/>
            <person name="Xing Y."/>
            <person name="Yang L."/>
            <person name="Yao Z."/>
            <person name="Ying F."/>
            <person name="Zhai J."/>
            <person name="Zhou L."/>
            <person name="Zuber A."/>
            <person name="Denarie J."/>
            <person name="Dixon R.A."/>
            <person name="May G.D."/>
            <person name="Schwartz D.C."/>
            <person name="Rogers J."/>
            <person name="Quetier F."/>
            <person name="Town C.D."/>
            <person name="Roe B.A."/>
        </authorList>
    </citation>
    <scope>NUCLEOTIDE SEQUENCE [LARGE SCALE GENOMIC DNA]</scope>
    <source>
        <strain evidence="2">A17</strain>
        <strain evidence="4 5">cv. Jemalong A17</strain>
    </source>
</reference>
<dbReference type="Proteomes" id="UP000265566">
    <property type="component" value="Chromosome 8"/>
</dbReference>
<evidence type="ECO:0000313" key="4">
    <source>
        <dbReference type="EnsemblPlants" id="KEH20774"/>
    </source>
</evidence>
<evidence type="ECO:0000313" key="5">
    <source>
        <dbReference type="Proteomes" id="UP000002051"/>
    </source>
</evidence>
<reference evidence="2 5" key="2">
    <citation type="journal article" date="2014" name="BMC Genomics">
        <title>An improved genome release (version Mt4.0) for the model legume Medicago truncatula.</title>
        <authorList>
            <person name="Tang H."/>
            <person name="Krishnakumar V."/>
            <person name="Bidwell S."/>
            <person name="Rosen B."/>
            <person name="Chan A."/>
            <person name="Zhou S."/>
            <person name="Gentzbittel L."/>
            <person name="Childs K.L."/>
            <person name="Yandell M."/>
            <person name="Gundlach H."/>
            <person name="Mayer K.F."/>
            <person name="Schwartz D.C."/>
            <person name="Town C.D."/>
        </authorList>
    </citation>
    <scope>GENOME REANNOTATION</scope>
    <source>
        <strain evidence="2">A17</strain>
        <strain evidence="4 5">cv. Jemalong A17</strain>
    </source>
</reference>
<evidence type="ECO:0000313" key="2">
    <source>
        <dbReference type="EMBL" id="KEH20774.1"/>
    </source>
</evidence>
<organism evidence="2 5">
    <name type="scientific">Medicago truncatula</name>
    <name type="common">Barrel medic</name>
    <name type="synonym">Medicago tribuloides</name>
    <dbReference type="NCBI Taxonomy" id="3880"/>
    <lineage>
        <taxon>Eukaryota</taxon>
        <taxon>Viridiplantae</taxon>
        <taxon>Streptophyta</taxon>
        <taxon>Embryophyta</taxon>
        <taxon>Tracheophyta</taxon>
        <taxon>Spermatophyta</taxon>
        <taxon>Magnoliopsida</taxon>
        <taxon>eudicotyledons</taxon>
        <taxon>Gunneridae</taxon>
        <taxon>Pentapetalae</taxon>
        <taxon>rosids</taxon>
        <taxon>fabids</taxon>
        <taxon>Fabales</taxon>
        <taxon>Fabaceae</taxon>
        <taxon>Papilionoideae</taxon>
        <taxon>50 kb inversion clade</taxon>
        <taxon>NPAAA clade</taxon>
        <taxon>Hologalegina</taxon>
        <taxon>IRL clade</taxon>
        <taxon>Trifolieae</taxon>
        <taxon>Medicago</taxon>
    </lineage>
</organism>
<reference evidence="3" key="4">
    <citation type="journal article" date="2018" name="Nat. Plants">
        <title>Whole-genome landscape of Medicago truncatula symbiotic genes.</title>
        <authorList>
            <person name="Pecrix Y."/>
            <person name="Gamas P."/>
            <person name="Carrere S."/>
        </authorList>
    </citation>
    <scope>NUCLEOTIDE SEQUENCE</scope>
    <source>
        <tissue evidence="3">Leaves</tissue>
    </source>
</reference>
<proteinExistence type="predicted"/>
<sequence>MAYQNRKHNNYGWGHIHEVYELAYPHHHPHHQKRRVALYEEPIAEADRSYHVEVRRETEKTDRQGTRFGDQNGTTYENVDQEAEAFIQHEHKRMALAKLMSSR</sequence>
<dbReference type="Gramene" id="rna49368">
    <property type="protein sequence ID" value="RHN42870.1"/>
    <property type="gene ID" value="gene49368"/>
</dbReference>